<dbReference type="AlphaFoldDB" id="A0AAW0E6F2"/>
<protein>
    <submittedName>
        <fullName evidence="7">Helix-loop-helix DNA-binding domain-containing protein</fullName>
    </submittedName>
</protein>
<dbReference type="GO" id="GO:0005634">
    <property type="term" value="C:nucleus"/>
    <property type="evidence" value="ECO:0007669"/>
    <property type="project" value="UniProtKB-SubCell"/>
</dbReference>
<feature type="compositionally biased region" description="Gly residues" evidence="5">
    <location>
        <begin position="79"/>
        <end position="92"/>
    </location>
</feature>
<keyword evidence="8" id="KW-1185">Reference proteome</keyword>
<proteinExistence type="predicted"/>
<dbReference type="EMBL" id="JAWWNJ010000003">
    <property type="protein sequence ID" value="KAK7059841.1"/>
    <property type="molecule type" value="Genomic_DNA"/>
</dbReference>
<feature type="compositionally biased region" description="Basic and acidic residues" evidence="5">
    <location>
        <begin position="119"/>
        <end position="128"/>
    </location>
</feature>
<accession>A0AAW0E6F2</accession>
<evidence type="ECO:0000259" key="6">
    <source>
        <dbReference type="PROSITE" id="PS50888"/>
    </source>
</evidence>
<keyword evidence="7" id="KW-0238">DNA-binding</keyword>
<feature type="compositionally biased region" description="Basic and acidic residues" evidence="5">
    <location>
        <begin position="193"/>
        <end position="205"/>
    </location>
</feature>
<dbReference type="PANTHER" id="PTHR46117:SF3">
    <property type="entry name" value="FI24210P1"/>
    <property type="match status" value="1"/>
</dbReference>
<feature type="compositionally biased region" description="Gly residues" evidence="5">
    <location>
        <begin position="52"/>
        <end position="70"/>
    </location>
</feature>
<comment type="caution">
    <text evidence="7">The sequence shown here is derived from an EMBL/GenBank/DDBJ whole genome shotgun (WGS) entry which is preliminary data.</text>
</comment>
<evidence type="ECO:0000256" key="2">
    <source>
        <dbReference type="ARBA" id="ARBA00023015"/>
    </source>
</evidence>
<evidence type="ECO:0000256" key="1">
    <source>
        <dbReference type="ARBA" id="ARBA00004123"/>
    </source>
</evidence>
<feature type="domain" description="BHLH" evidence="6">
    <location>
        <begin position="115"/>
        <end position="228"/>
    </location>
</feature>
<dbReference type="InterPro" id="IPR036638">
    <property type="entry name" value="HLH_DNA-bd_sf"/>
</dbReference>
<dbReference type="GO" id="GO:0000981">
    <property type="term" value="F:DNA-binding transcription factor activity, RNA polymerase II-specific"/>
    <property type="evidence" value="ECO:0007669"/>
    <property type="project" value="TreeGrafter"/>
</dbReference>
<dbReference type="InterPro" id="IPR011598">
    <property type="entry name" value="bHLH_dom"/>
</dbReference>
<gene>
    <name evidence="7" type="ORF">R3P38DRAFT_2838178</name>
</gene>
<dbReference type="InterPro" id="IPR051732">
    <property type="entry name" value="USF"/>
</dbReference>
<reference evidence="7 8" key="1">
    <citation type="journal article" date="2024" name="J Genomics">
        <title>Draft genome sequencing and assembly of Favolaschia claudopus CIRM-BRFM 2984 isolated from oak limbs.</title>
        <authorList>
            <person name="Navarro D."/>
            <person name="Drula E."/>
            <person name="Chaduli D."/>
            <person name="Cazenave R."/>
            <person name="Ahrendt S."/>
            <person name="Wang J."/>
            <person name="Lipzen A."/>
            <person name="Daum C."/>
            <person name="Barry K."/>
            <person name="Grigoriev I.V."/>
            <person name="Favel A."/>
            <person name="Rosso M.N."/>
            <person name="Martin F."/>
        </authorList>
    </citation>
    <scope>NUCLEOTIDE SEQUENCE [LARGE SCALE GENOMIC DNA]</scope>
    <source>
        <strain evidence="7 8">CIRM-BRFM 2984</strain>
    </source>
</reference>
<evidence type="ECO:0000313" key="8">
    <source>
        <dbReference type="Proteomes" id="UP001362999"/>
    </source>
</evidence>
<dbReference type="PROSITE" id="PS50888">
    <property type="entry name" value="BHLH"/>
    <property type="match status" value="1"/>
</dbReference>
<feature type="compositionally biased region" description="Acidic residues" evidence="5">
    <location>
        <begin position="355"/>
        <end position="369"/>
    </location>
</feature>
<keyword evidence="3" id="KW-0804">Transcription</keyword>
<dbReference type="PANTHER" id="PTHR46117">
    <property type="entry name" value="FI24210P1"/>
    <property type="match status" value="1"/>
</dbReference>
<evidence type="ECO:0000313" key="7">
    <source>
        <dbReference type="EMBL" id="KAK7059841.1"/>
    </source>
</evidence>
<feature type="region of interest" description="Disordered" evidence="5">
    <location>
        <begin position="303"/>
        <end position="369"/>
    </location>
</feature>
<organism evidence="7 8">
    <name type="scientific">Favolaschia claudopus</name>
    <dbReference type="NCBI Taxonomy" id="2862362"/>
    <lineage>
        <taxon>Eukaryota</taxon>
        <taxon>Fungi</taxon>
        <taxon>Dikarya</taxon>
        <taxon>Basidiomycota</taxon>
        <taxon>Agaricomycotina</taxon>
        <taxon>Agaricomycetes</taxon>
        <taxon>Agaricomycetidae</taxon>
        <taxon>Agaricales</taxon>
        <taxon>Marasmiineae</taxon>
        <taxon>Mycenaceae</taxon>
        <taxon>Favolaschia</taxon>
    </lineage>
</organism>
<dbReference type="GO" id="GO:0046983">
    <property type="term" value="F:protein dimerization activity"/>
    <property type="evidence" value="ECO:0007669"/>
    <property type="project" value="InterPro"/>
</dbReference>
<evidence type="ECO:0000256" key="4">
    <source>
        <dbReference type="ARBA" id="ARBA00023242"/>
    </source>
</evidence>
<name>A0AAW0E6F2_9AGAR</name>
<keyword evidence="2" id="KW-0805">Transcription regulation</keyword>
<comment type="subcellular location">
    <subcellularLocation>
        <location evidence="1">Nucleus</location>
    </subcellularLocation>
</comment>
<keyword evidence="4" id="KW-0539">Nucleus</keyword>
<dbReference type="SUPFAM" id="SSF47459">
    <property type="entry name" value="HLH, helix-loop-helix DNA-binding domain"/>
    <property type="match status" value="1"/>
</dbReference>
<feature type="region of interest" description="Disordered" evidence="5">
    <location>
        <begin position="52"/>
        <end position="128"/>
    </location>
</feature>
<dbReference type="Gene3D" id="4.10.280.10">
    <property type="entry name" value="Helix-loop-helix DNA-binding domain"/>
    <property type="match status" value="1"/>
</dbReference>
<feature type="region of interest" description="Disordered" evidence="5">
    <location>
        <begin position="149"/>
        <end position="205"/>
    </location>
</feature>
<evidence type="ECO:0000256" key="5">
    <source>
        <dbReference type="SAM" id="MobiDB-lite"/>
    </source>
</evidence>
<dbReference type="SMART" id="SM00353">
    <property type="entry name" value="HLH"/>
    <property type="match status" value="1"/>
</dbReference>
<dbReference type="Pfam" id="PF00010">
    <property type="entry name" value="HLH"/>
    <property type="match status" value="1"/>
</dbReference>
<feature type="compositionally biased region" description="Polar residues" evidence="5">
    <location>
        <begin position="154"/>
        <end position="165"/>
    </location>
</feature>
<sequence length="369" mass="36950">MGGMGGGMPGSFGSIGGMPGSLGGMPGSLGGAGMSGSFASVGSLTGMPGSMGGIGMPGNGSGGGAGGSNGNGANASNGASGGNGNGGSGGNANGSAAEGKVESKASVLANEKRRRRRESHNAVERRRRDNINEKISELATLIPECMLEGGAVTGGQNQNQGQPHSPGSPDDALLSPTTAASGGEWPLVLPSGTKKEVDDDSKDAKDAGVVKANKGMILRKSVEYIRYLQQLVAAQGARNRELEEQLKSFRGSSAGSASPPSLDLGLGGGWGAHANGLLASMPEGDDESGDGMGMGMGLGMGMGMDVDGGDIDSPDVELPGKRERGRKTKRTNGAASEKGVKTKSPTKRKVKKVEEDEEESDLSDDGMDV</sequence>
<dbReference type="CDD" id="cd11387">
    <property type="entry name" value="bHLHzip_USF_MITF"/>
    <property type="match status" value="1"/>
</dbReference>
<dbReference type="Proteomes" id="UP001362999">
    <property type="component" value="Unassembled WGS sequence"/>
</dbReference>
<evidence type="ECO:0000256" key="3">
    <source>
        <dbReference type="ARBA" id="ARBA00023163"/>
    </source>
</evidence>
<dbReference type="GO" id="GO:0000978">
    <property type="term" value="F:RNA polymerase II cis-regulatory region sequence-specific DNA binding"/>
    <property type="evidence" value="ECO:0007669"/>
    <property type="project" value="TreeGrafter"/>
</dbReference>